<sequence>MKITITFGQLKPKPGFVSAWDAARNDYGHEAFDAKTRSEQIAIVRAYVNR</sequence>
<gene>
    <name evidence="1" type="ORF">GCM10011585_33260</name>
</gene>
<evidence type="ECO:0000313" key="2">
    <source>
        <dbReference type="Proteomes" id="UP000647241"/>
    </source>
</evidence>
<dbReference type="Proteomes" id="UP000647241">
    <property type="component" value="Unassembled WGS sequence"/>
</dbReference>
<protein>
    <submittedName>
        <fullName evidence="1">Uncharacterized protein</fullName>
    </submittedName>
</protein>
<evidence type="ECO:0000313" key="1">
    <source>
        <dbReference type="EMBL" id="GGG86642.1"/>
    </source>
</evidence>
<keyword evidence="2" id="KW-1185">Reference proteome</keyword>
<comment type="caution">
    <text evidence="1">The sequence shown here is derived from an EMBL/GenBank/DDBJ whole genome shotgun (WGS) entry which is preliminary data.</text>
</comment>
<name>A0A917HRC6_9BACT</name>
<dbReference type="EMBL" id="BMGT01000004">
    <property type="protein sequence ID" value="GGG86642.1"/>
    <property type="molecule type" value="Genomic_DNA"/>
</dbReference>
<proteinExistence type="predicted"/>
<dbReference type="RefSeq" id="WP_188555371.1">
    <property type="nucleotide sequence ID" value="NZ_BMGT01000004.1"/>
</dbReference>
<organism evidence="1 2">
    <name type="scientific">Edaphobacter dinghuensis</name>
    <dbReference type="NCBI Taxonomy" id="1560005"/>
    <lineage>
        <taxon>Bacteria</taxon>
        <taxon>Pseudomonadati</taxon>
        <taxon>Acidobacteriota</taxon>
        <taxon>Terriglobia</taxon>
        <taxon>Terriglobales</taxon>
        <taxon>Acidobacteriaceae</taxon>
        <taxon>Edaphobacter</taxon>
    </lineage>
</organism>
<reference evidence="1" key="2">
    <citation type="submission" date="2020-09" db="EMBL/GenBank/DDBJ databases">
        <authorList>
            <person name="Sun Q."/>
            <person name="Zhou Y."/>
        </authorList>
    </citation>
    <scope>NUCLEOTIDE SEQUENCE</scope>
    <source>
        <strain evidence="1">CGMCC 1.12997</strain>
    </source>
</reference>
<dbReference type="AlphaFoldDB" id="A0A917HRC6"/>
<reference evidence="1" key="1">
    <citation type="journal article" date="2014" name="Int. J. Syst. Evol. Microbiol.">
        <title>Complete genome sequence of Corynebacterium casei LMG S-19264T (=DSM 44701T), isolated from a smear-ripened cheese.</title>
        <authorList>
            <consortium name="US DOE Joint Genome Institute (JGI-PGF)"/>
            <person name="Walter F."/>
            <person name="Albersmeier A."/>
            <person name="Kalinowski J."/>
            <person name="Ruckert C."/>
        </authorList>
    </citation>
    <scope>NUCLEOTIDE SEQUENCE</scope>
    <source>
        <strain evidence="1">CGMCC 1.12997</strain>
    </source>
</reference>
<accession>A0A917HRC6</accession>